<evidence type="ECO:0000256" key="5">
    <source>
        <dbReference type="ARBA" id="ARBA00022833"/>
    </source>
</evidence>
<organism evidence="14 15">
    <name type="scientific">Sinocyclocheilus grahami</name>
    <name type="common">Dianchi golden-line fish</name>
    <name type="synonym">Barbus grahami</name>
    <dbReference type="NCBI Taxonomy" id="75366"/>
    <lineage>
        <taxon>Eukaryota</taxon>
        <taxon>Metazoa</taxon>
        <taxon>Chordata</taxon>
        <taxon>Craniata</taxon>
        <taxon>Vertebrata</taxon>
        <taxon>Euteleostomi</taxon>
        <taxon>Actinopterygii</taxon>
        <taxon>Neopterygii</taxon>
        <taxon>Teleostei</taxon>
        <taxon>Ostariophysi</taxon>
        <taxon>Cypriniformes</taxon>
        <taxon>Cyprinidae</taxon>
        <taxon>Cyprininae</taxon>
        <taxon>Sinocyclocheilus</taxon>
    </lineage>
</organism>
<keyword evidence="7" id="KW-0238">DNA-binding</keyword>
<dbReference type="SMART" id="SM00355">
    <property type="entry name" value="ZnF_C2H2"/>
    <property type="match status" value="3"/>
</dbReference>
<dbReference type="Pfam" id="PF00096">
    <property type="entry name" value="zf-C2H2"/>
    <property type="match status" value="3"/>
</dbReference>
<dbReference type="GO" id="GO:0035118">
    <property type="term" value="P:embryonic pectoral fin morphogenesis"/>
    <property type="evidence" value="ECO:0007669"/>
    <property type="project" value="UniProtKB-ARBA"/>
</dbReference>
<reference evidence="14" key="2">
    <citation type="submission" date="2025-09" db="UniProtKB">
        <authorList>
            <consortium name="Ensembl"/>
        </authorList>
    </citation>
    <scope>IDENTIFICATION</scope>
</reference>
<protein>
    <submittedName>
        <fullName evidence="14">Sp3a transcription factor</fullName>
    </submittedName>
</protein>
<dbReference type="PANTHER" id="PTHR23235">
    <property type="entry name" value="KRUEPPEL-LIKE TRANSCRIPTION FACTOR"/>
    <property type="match status" value="1"/>
</dbReference>
<evidence type="ECO:0000313" key="14">
    <source>
        <dbReference type="Ensembl" id="ENSSGRP00000077698.1"/>
    </source>
</evidence>
<dbReference type="PANTHER" id="PTHR23235:SF3">
    <property type="entry name" value="TRANSCRIPTION FACTOR SP3"/>
    <property type="match status" value="1"/>
</dbReference>
<dbReference type="FunFam" id="3.30.160.60:FF:000014">
    <property type="entry name" value="Transcription factor Sp3"/>
    <property type="match status" value="1"/>
</dbReference>
<dbReference type="InterPro" id="IPR036236">
    <property type="entry name" value="Znf_C2H2_sf"/>
</dbReference>
<dbReference type="Ensembl" id="ENSSGRT00000082719.1">
    <property type="protein sequence ID" value="ENSSGRP00000077698.1"/>
    <property type="gene ID" value="ENSSGRG00000039325.1"/>
</dbReference>
<dbReference type="Proteomes" id="UP000472262">
    <property type="component" value="Unassembled WGS sequence"/>
</dbReference>
<dbReference type="FunFam" id="3.30.160.60:FF:000061">
    <property type="entry name" value="Transcription factor Sp3"/>
    <property type="match status" value="1"/>
</dbReference>
<dbReference type="GO" id="GO:0000978">
    <property type="term" value="F:RNA polymerase II cis-regulatory region sequence-specific DNA binding"/>
    <property type="evidence" value="ECO:0007669"/>
    <property type="project" value="TreeGrafter"/>
</dbReference>
<comment type="subcellular location">
    <subcellularLocation>
        <location evidence="1">Nucleus</location>
    </subcellularLocation>
</comment>
<evidence type="ECO:0000256" key="2">
    <source>
        <dbReference type="ARBA" id="ARBA00022723"/>
    </source>
</evidence>
<keyword evidence="9" id="KW-0804">Transcription</keyword>
<evidence type="ECO:0000256" key="12">
    <source>
        <dbReference type="PROSITE-ProRule" id="PRU00042"/>
    </source>
</evidence>
<evidence type="ECO:0000256" key="8">
    <source>
        <dbReference type="ARBA" id="ARBA00023159"/>
    </source>
</evidence>
<evidence type="ECO:0000259" key="13">
    <source>
        <dbReference type="PROSITE" id="PS50157"/>
    </source>
</evidence>
<dbReference type="InterPro" id="IPR013087">
    <property type="entry name" value="Znf_C2H2_type"/>
</dbReference>
<evidence type="ECO:0000256" key="4">
    <source>
        <dbReference type="ARBA" id="ARBA00022771"/>
    </source>
</evidence>
<evidence type="ECO:0000256" key="1">
    <source>
        <dbReference type="ARBA" id="ARBA00004123"/>
    </source>
</evidence>
<name>A0A672QNU8_SINGR</name>
<evidence type="ECO:0000256" key="3">
    <source>
        <dbReference type="ARBA" id="ARBA00022737"/>
    </source>
</evidence>
<dbReference type="FunFam" id="3.30.160.60:FF:000026">
    <property type="entry name" value="Transcription factor Sp3"/>
    <property type="match status" value="1"/>
</dbReference>
<keyword evidence="10" id="KW-0539">Nucleus</keyword>
<keyword evidence="8" id="KW-0010">Activator</keyword>
<evidence type="ECO:0000256" key="7">
    <source>
        <dbReference type="ARBA" id="ARBA00023125"/>
    </source>
</evidence>
<evidence type="ECO:0000256" key="6">
    <source>
        <dbReference type="ARBA" id="ARBA00023015"/>
    </source>
</evidence>
<evidence type="ECO:0000256" key="9">
    <source>
        <dbReference type="ARBA" id="ARBA00023163"/>
    </source>
</evidence>
<sequence length="465" mass="48549">MTQSGQVHQIPQVSLGSSAFSTQGQVVTNVPLGLPGNITFVPINSVDLDSLGLSGAQPIATGVTADGQLIMTNQSVEHSEGSAKAGEQQQTFNSSAAADMFVPTTSSESSQQPTSTIDGTGVLMQSAAGEQGDGSGYLSQCAVQVSGGQQVIQLQQLPFQTADGQVSAQAQQSLQNIQLINPGTFLIQAQTVSPSGQIQWQTFQVQGVQNLQNLQLQTAPAQQITLGPVQTLSLGQGGTAVSLTSGQMPNLQSVTVNAVGQAGIQFQQSEDTDSTGGTAAPVSGRLMRMSGGGRGSNVGKKKQHVCHIAGCGKVYGKTSHLRAHLRWHSGERPFVCTWMFCGKRFTRSDELQRHRRTHTGEKKFVCSECSKRFMRSDHLAKHIKTHQNKKGGGGAVVASVGGAMSSDSIITTGGTTLILTNIQPGTMQGLATVSATVNTTSSQDQLSTAEIPLQFVSVSAGDAAE</sequence>
<feature type="domain" description="C2H2-type" evidence="13">
    <location>
        <begin position="364"/>
        <end position="391"/>
    </location>
</feature>
<comment type="similarity">
    <text evidence="11">Belongs to the Sp1 C2H2-type zinc-finger protein family.</text>
</comment>
<reference evidence="14" key="1">
    <citation type="submission" date="2025-08" db="UniProtKB">
        <authorList>
            <consortium name="Ensembl"/>
        </authorList>
    </citation>
    <scope>IDENTIFICATION</scope>
</reference>
<dbReference type="Gene3D" id="3.30.160.60">
    <property type="entry name" value="Classic Zinc Finger"/>
    <property type="match status" value="3"/>
</dbReference>
<keyword evidence="6" id="KW-0805">Transcription regulation</keyword>
<keyword evidence="2" id="KW-0479">Metal-binding</keyword>
<evidence type="ECO:0000256" key="10">
    <source>
        <dbReference type="ARBA" id="ARBA00023242"/>
    </source>
</evidence>
<dbReference type="SUPFAM" id="SSF57667">
    <property type="entry name" value="beta-beta-alpha zinc fingers"/>
    <property type="match status" value="1"/>
</dbReference>
<dbReference type="GO" id="GO:0000981">
    <property type="term" value="F:DNA-binding transcription factor activity, RNA polymerase II-specific"/>
    <property type="evidence" value="ECO:0007669"/>
    <property type="project" value="TreeGrafter"/>
</dbReference>
<dbReference type="PROSITE" id="PS00028">
    <property type="entry name" value="ZINC_FINGER_C2H2_1"/>
    <property type="match status" value="3"/>
</dbReference>
<dbReference type="GO" id="GO:0045743">
    <property type="term" value="P:positive regulation of fibroblast growth factor receptor signaling pathway"/>
    <property type="evidence" value="ECO:0007669"/>
    <property type="project" value="UniProtKB-ARBA"/>
</dbReference>
<evidence type="ECO:0000256" key="11">
    <source>
        <dbReference type="ARBA" id="ARBA00038409"/>
    </source>
</evidence>
<keyword evidence="15" id="KW-1185">Reference proteome</keyword>
<dbReference type="GO" id="GO:0005634">
    <property type="term" value="C:nucleus"/>
    <property type="evidence" value="ECO:0007669"/>
    <property type="project" value="UniProtKB-SubCell"/>
</dbReference>
<keyword evidence="5" id="KW-0862">Zinc</keyword>
<accession>A0A672QNU8</accession>
<keyword evidence="4 12" id="KW-0863">Zinc-finger</keyword>
<dbReference type="PROSITE" id="PS50157">
    <property type="entry name" value="ZINC_FINGER_C2H2_2"/>
    <property type="match status" value="3"/>
</dbReference>
<evidence type="ECO:0000313" key="15">
    <source>
        <dbReference type="Proteomes" id="UP000472262"/>
    </source>
</evidence>
<feature type="domain" description="C2H2-type" evidence="13">
    <location>
        <begin position="334"/>
        <end position="363"/>
    </location>
</feature>
<feature type="domain" description="C2H2-type" evidence="13">
    <location>
        <begin position="304"/>
        <end position="333"/>
    </location>
</feature>
<dbReference type="GO" id="GO:0008270">
    <property type="term" value="F:zinc ion binding"/>
    <property type="evidence" value="ECO:0007669"/>
    <property type="project" value="UniProtKB-KW"/>
</dbReference>
<keyword evidence="3" id="KW-0677">Repeat</keyword>
<dbReference type="AlphaFoldDB" id="A0A672QNU8"/>
<proteinExistence type="inferred from homology"/>